<gene>
    <name evidence="3" type="ORF">DdX_19601</name>
</gene>
<reference evidence="3" key="1">
    <citation type="submission" date="2022-01" db="EMBL/GenBank/DDBJ databases">
        <title>Genome Sequence Resource for Two Populations of Ditylenchus destructor, the Migratory Endoparasitic Phytonematode.</title>
        <authorList>
            <person name="Zhang H."/>
            <person name="Lin R."/>
            <person name="Xie B."/>
        </authorList>
    </citation>
    <scope>NUCLEOTIDE SEQUENCE</scope>
    <source>
        <strain evidence="3">BazhouSP</strain>
    </source>
</reference>
<accession>A0AAD4QS89</accession>
<feature type="compositionally biased region" description="Low complexity" evidence="1">
    <location>
        <begin position="138"/>
        <end position="151"/>
    </location>
</feature>
<keyword evidence="2" id="KW-0812">Transmembrane</keyword>
<sequence length="166" mass="18994">MSRRLTGAGLRHEISANLCSSLFGLRSDMFFAWMLAASILMCWTCVLSEASPLPTMRQQHDFDLDRYLTDIATTTGDDDSEAIVIEPRYPELSAIGIQNAFQWRPITRMAKLPPVKKNYQYIWRNVQMRMPHYRTTDSESSASKRAASSSSEVLRHRANTLYRLGK</sequence>
<evidence type="ECO:0000256" key="2">
    <source>
        <dbReference type="SAM" id="Phobius"/>
    </source>
</evidence>
<evidence type="ECO:0000313" key="4">
    <source>
        <dbReference type="Proteomes" id="UP001201812"/>
    </source>
</evidence>
<keyword evidence="2" id="KW-1133">Transmembrane helix</keyword>
<keyword evidence="2" id="KW-0472">Membrane</keyword>
<evidence type="ECO:0000256" key="1">
    <source>
        <dbReference type="SAM" id="MobiDB-lite"/>
    </source>
</evidence>
<feature type="region of interest" description="Disordered" evidence="1">
    <location>
        <begin position="134"/>
        <end position="153"/>
    </location>
</feature>
<dbReference type="EMBL" id="JAKKPZ010000408">
    <property type="protein sequence ID" value="KAI1695385.1"/>
    <property type="molecule type" value="Genomic_DNA"/>
</dbReference>
<proteinExistence type="predicted"/>
<name>A0AAD4QS89_9BILA</name>
<keyword evidence="4" id="KW-1185">Reference proteome</keyword>
<protein>
    <submittedName>
        <fullName evidence="3">Uncharacterized protein</fullName>
    </submittedName>
</protein>
<dbReference type="Proteomes" id="UP001201812">
    <property type="component" value="Unassembled WGS sequence"/>
</dbReference>
<dbReference type="AlphaFoldDB" id="A0AAD4QS89"/>
<feature type="transmembrane region" description="Helical" evidence="2">
    <location>
        <begin position="30"/>
        <end position="48"/>
    </location>
</feature>
<organism evidence="3 4">
    <name type="scientific">Ditylenchus destructor</name>
    <dbReference type="NCBI Taxonomy" id="166010"/>
    <lineage>
        <taxon>Eukaryota</taxon>
        <taxon>Metazoa</taxon>
        <taxon>Ecdysozoa</taxon>
        <taxon>Nematoda</taxon>
        <taxon>Chromadorea</taxon>
        <taxon>Rhabditida</taxon>
        <taxon>Tylenchina</taxon>
        <taxon>Tylenchomorpha</taxon>
        <taxon>Sphaerularioidea</taxon>
        <taxon>Anguinidae</taxon>
        <taxon>Anguininae</taxon>
        <taxon>Ditylenchus</taxon>
    </lineage>
</organism>
<comment type="caution">
    <text evidence="3">The sequence shown here is derived from an EMBL/GenBank/DDBJ whole genome shotgun (WGS) entry which is preliminary data.</text>
</comment>
<evidence type="ECO:0000313" key="3">
    <source>
        <dbReference type="EMBL" id="KAI1695385.1"/>
    </source>
</evidence>